<proteinExistence type="predicted"/>
<evidence type="ECO:0000313" key="4">
    <source>
        <dbReference type="EMBL" id="NGM12160.1"/>
    </source>
</evidence>
<dbReference type="Pfam" id="PF14219">
    <property type="entry name" value="DUF4328"/>
    <property type="match status" value="1"/>
</dbReference>
<feature type="transmembrane region" description="Helical" evidence="2">
    <location>
        <begin position="133"/>
        <end position="151"/>
    </location>
</feature>
<feature type="domain" description="DUF4328" evidence="3">
    <location>
        <begin position="81"/>
        <end position="225"/>
    </location>
</feature>
<keyword evidence="2" id="KW-0812">Transmembrane</keyword>
<dbReference type="Proteomes" id="UP000478148">
    <property type="component" value="Unassembled WGS sequence"/>
</dbReference>
<dbReference type="EMBL" id="SAIY01000002">
    <property type="protein sequence ID" value="NGM12160.1"/>
    <property type="molecule type" value="Genomic_DNA"/>
</dbReference>
<evidence type="ECO:0000256" key="2">
    <source>
        <dbReference type="SAM" id="Phobius"/>
    </source>
</evidence>
<evidence type="ECO:0000313" key="5">
    <source>
        <dbReference type="Proteomes" id="UP000478148"/>
    </source>
</evidence>
<evidence type="ECO:0000259" key="3">
    <source>
        <dbReference type="Pfam" id="PF14219"/>
    </source>
</evidence>
<feature type="transmembrane region" description="Helical" evidence="2">
    <location>
        <begin position="220"/>
        <end position="244"/>
    </location>
</feature>
<feature type="transmembrane region" description="Helical" evidence="2">
    <location>
        <begin position="163"/>
        <end position="182"/>
    </location>
</feature>
<organism evidence="4 5">
    <name type="scientific">Verrucosispora sioxanthis</name>
    <dbReference type="NCBI Taxonomy" id="2499994"/>
    <lineage>
        <taxon>Bacteria</taxon>
        <taxon>Bacillati</taxon>
        <taxon>Actinomycetota</taxon>
        <taxon>Actinomycetes</taxon>
        <taxon>Micromonosporales</taxon>
        <taxon>Micromonosporaceae</taxon>
        <taxon>Micromonospora</taxon>
    </lineage>
</organism>
<feature type="region of interest" description="Disordered" evidence="1">
    <location>
        <begin position="270"/>
        <end position="302"/>
    </location>
</feature>
<protein>
    <submittedName>
        <fullName evidence="4">DUF4328 domain-containing protein</fullName>
    </submittedName>
</protein>
<sequence>MLCHTCDTETDVRTRECPTCRTPVGAPALHPGARVRPVRGVGRAASVAVAATTAFLLLTVAVQPVNALLAERAADTRDSETFLLTAGVLELAAALLYQVAFLVAIVLVIVWTWRARTNLDVFPGAGPTNSDGWAIAGWLVPFVNFVMPHRVVGNIARESLWRLSTPVLVHVWWGSWLVFLFAERMFARSAAAEYEALPYPQTSSDFQAYADHYLTATGEYLVPAIFCTVAGGSLIVLIQSISAAQTARIARSMPAGPILPGMTMAASPDPARAVPLPVPPNGPLPAVPGRASPTPDGAGGTI</sequence>
<keyword evidence="2" id="KW-0472">Membrane</keyword>
<dbReference type="AlphaFoldDB" id="A0A6M1L338"/>
<keyword evidence="5" id="KW-1185">Reference proteome</keyword>
<feature type="transmembrane region" description="Helical" evidence="2">
    <location>
        <begin position="44"/>
        <end position="70"/>
    </location>
</feature>
<feature type="compositionally biased region" description="Pro residues" evidence="1">
    <location>
        <begin position="276"/>
        <end position="286"/>
    </location>
</feature>
<gene>
    <name evidence="4" type="ORF">ENC19_05430</name>
</gene>
<dbReference type="InterPro" id="IPR025565">
    <property type="entry name" value="DUF4328"/>
</dbReference>
<accession>A0A6M1L338</accession>
<keyword evidence="2" id="KW-1133">Transmembrane helix</keyword>
<reference evidence="4 5" key="1">
    <citation type="submission" date="2020-02" db="EMBL/GenBank/DDBJ databases">
        <title>Draft Genome Sequence of Verrucosispora sp. Strain CWR15, Isolated from Gulf of Mexico Sponge.</title>
        <authorList>
            <person name="Kennedy S.J."/>
            <person name="Cella E."/>
            <person name="Azarian T."/>
            <person name="Baker B.J."/>
            <person name="Shaw L.N."/>
        </authorList>
    </citation>
    <scope>NUCLEOTIDE SEQUENCE [LARGE SCALE GENOMIC DNA]</scope>
    <source>
        <strain evidence="4 5">CWR15</strain>
    </source>
</reference>
<comment type="caution">
    <text evidence="4">The sequence shown here is derived from an EMBL/GenBank/DDBJ whole genome shotgun (WGS) entry which is preliminary data.</text>
</comment>
<dbReference type="RefSeq" id="WP_164446065.1">
    <property type="nucleotide sequence ID" value="NZ_SAIY01000002.1"/>
</dbReference>
<name>A0A6M1L338_9ACTN</name>
<evidence type="ECO:0000256" key="1">
    <source>
        <dbReference type="SAM" id="MobiDB-lite"/>
    </source>
</evidence>
<feature type="transmembrane region" description="Helical" evidence="2">
    <location>
        <begin position="82"/>
        <end position="113"/>
    </location>
</feature>